<comment type="caution">
    <text evidence="6">The sequence shown here is derived from an EMBL/GenBank/DDBJ whole genome shotgun (WGS) entry which is preliminary data.</text>
</comment>
<dbReference type="SUPFAM" id="SSF48008">
    <property type="entry name" value="GntR ligand-binding domain-like"/>
    <property type="match status" value="1"/>
</dbReference>
<keyword evidence="2" id="KW-0238">DNA-binding</keyword>
<dbReference type="SMART" id="SM00895">
    <property type="entry name" value="FCD"/>
    <property type="match status" value="1"/>
</dbReference>
<proteinExistence type="predicted"/>
<name>A0A8B2NXJ4_9HYPH</name>
<evidence type="ECO:0000256" key="3">
    <source>
        <dbReference type="ARBA" id="ARBA00023163"/>
    </source>
</evidence>
<dbReference type="PANTHER" id="PTHR43537">
    <property type="entry name" value="TRANSCRIPTIONAL REGULATOR, GNTR FAMILY"/>
    <property type="match status" value="1"/>
</dbReference>
<dbReference type="EMBL" id="QHHQ01000002">
    <property type="protein sequence ID" value="RAI02082.1"/>
    <property type="molecule type" value="Genomic_DNA"/>
</dbReference>
<reference evidence="6 7" key="1">
    <citation type="submission" date="2018-05" db="EMBL/GenBank/DDBJ databases">
        <title>Acuticoccus sediminis sp. nov., isolated from deep-sea sediment of Indian Ocean.</title>
        <authorList>
            <person name="Liu X."/>
            <person name="Lai Q."/>
            <person name="Du Y."/>
            <person name="Sun F."/>
            <person name="Zhang X."/>
            <person name="Wang S."/>
            <person name="Shao Z."/>
        </authorList>
    </citation>
    <scope>NUCLEOTIDE SEQUENCE [LARGE SCALE GENOMIC DNA]</scope>
    <source>
        <strain evidence="6 7">PTG4-2</strain>
    </source>
</reference>
<dbReference type="InterPro" id="IPR011711">
    <property type="entry name" value="GntR_C"/>
</dbReference>
<feature type="region of interest" description="Disordered" evidence="4">
    <location>
        <begin position="1"/>
        <end position="21"/>
    </location>
</feature>
<dbReference type="RefSeq" id="WP_111345401.1">
    <property type="nucleotide sequence ID" value="NZ_JAIWKD010000002.1"/>
</dbReference>
<evidence type="ECO:0000256" key="4">
    <source>
        <dbReference type="SAM" id="MobiDB-lite"/>
    </source>
</evidence>
<organism evidence="6 7">
    <name type="scientific">Acuticoccus sediminis</name>
    <dbReference type="NCBI Taxonomy" id="2184697"/>
    <lineage>
        <taxon>Bacteria</taxon>
        <taxon>Pseudomonadati</taxon>
        <taxon>Pseudomonadota</taxon>
        <taxon>Alphaproteobacteria</taxon>
        <taxon>Hyphomicrobiales</taxon>
        <taxon>Amorphaceae</taxon>
        <taxon>Acuticoccus</taxon>
    </lineage>
</organism>
<dbReference type="PANTHER" id="PTHR43537:SF50">
    <property type="entry name" value="TRANSCRIPTIONAL REGULATORY PROTEIN"/>
    <property type="match status" value="1"/>
</dbReference>
<dbReference type="InterPro" id="IPR000524">
    <property type="entry name" value="Tscrpt_reg_HTH_GntR"/>
</dbReference>
<dbReference type="InterPro" id="IPR008920">
    <property type="entry name" value="TF_FadR/GntR_C"/>
</dbReference>
<dbReference type="Proteomes" id="UP000249590">
    <property type="component" value="Unassembled WGS sequence"/>
</dbReference>
<dbReference type="CDD" id="cd07377">
    <property type="entry name" value="WHTH_GntR"/>
    <property type="match status" value="1"/>
</dbReference>
<keyword evidence="3" id="KW-0804">Transcription</keyword>
<dbReference type="Gene3D" id="1.10.10.10">
    <property type="entry name" value="Winged helix-like DNA-binding domain superfamily/Winged helix DNA-binding domain"/>
    <property type="match status" value="1"/>
</dbReference>
<evidence type="ECO:0000313" key="7">
    <source>
        <dbReference type="Proteomes" id="UP000249590"/>
    </source>
</evidence>
<dbReference type="GO" id="GO:0003700">
    <property type="term" value="F:DNA-binding transcription factor activity"/>
    <property type="evidence" value="ECO:0007669"/>
    <property type="project" value="InterPro"/>
</dbReference>
<dbReference type="InterPro" id="IPR036388">
    <property type="entry name" value="WH-like_DNA-bd_sf"/>
</dbReference>
<keyword evidence="7" id="KW-1185">Reference proteome</keyword>
<sequence>MQSVESEPTPDEPLRDASQRGQRSVYAVQCIRDMIVAGDLPAGERIPERVITERLGISRTPLREALKILEVEGLVQISPNRGAMVVKLSLSDVEAVIEMLIGMELQAAELACKRATDEQIARAEELHGQMNEAFRQGELLAYFNINQAIHEQIFVCAHNPALLRVYRAESARIRRFRFVSNREASRWPRAVQEHEQILDALKQREGAILREVLRAHHWNGWKATSKVLGAQFQ</sequence>
<dbReference type="GO" id="GO:0003677">
    <property type="term" value="F:DNA binding"/>
    <property type="evidence" value="ECO:0007669"/>
    <property type="project" value="UniProtKB-KW"/>
</dbReference>
<dbReference type="PROSITE" id="PS50949">
    <property type="entry name" value="HTH_GNTR"/>
    <property type="match status" value="1"/>
</dbReference>
<gene>
    <name evidence="6" type="ORF">DLJ53_11955</name>
</gene>
<dbReference type="OrthoDB" id="7834120at2"/>
<dbReference type="PRINTS" id="PR00035">
    <property type="entry name" value="HTHGNTR"/>
</dbReference>
<evidence type="ECO:0000313" key="6">
    <source>
        <dbReference type="EMBL" id="RAI02082.1"/>
    </source>
</evidence>
<dbReference type="InterPro" id="IPR036390">
    <property type="entry name" value="WH_DNA-bd_sf"/>
</dbReference>
<accession>A0A8B2NXJ4</accession>
<dbReference type="SMART" id="SM00345">
    <property type="entry name" value="HTH_GNTR"/>
    <property type="match status" value="1"/>
</dbReference>
<dbReference type="Pfam" id="PF00392">
    <property type="entry name" value="GntR"/>
    <property type="match status" value="1"/>
</dbReference>
<dbReference type="AlphaFoldDB" id="A0A8B2NXJ4"/>
<evidence type="ECO:0000256" key="1">
    <source>
        <dbReference type="ARBA" id="ARBA00023015"/>
    </source>
</evidence>
<keyword evidence="1" id="KW-0805">Transcription regulation</keyword>
<feature type="domain" description="HTH gntR-type" evidence="5">
    <location>
        <begin position="21"/>
        <end position="88"/>
    </location>
</feature>
<dbReference type="Pfam" id="PF07729">
    <property type="entry name" value="FCD"/>
    <property type="match status" value="1"/>
</dbReference>
<dbReference type="SUPFAM" id="SSF46785">
    <property type="entry name" value="Winged helix' DNA-binding domain"/>
    <property type="match status" value="1"/>
</dbReference>
<protein>
    <submittedName>
        <fullName evidence="6">GntR family transcriptional regulator</fullName>
    </submittedName>
</protein>
<dbReference type="Gene3D" id="1.20.120.530">
    <property type="entry name" value="GntR ligand-binding domain-like"/>
    <property type="match status" value="1"/>
</dbReference>
<evidence type="ECO:0000259" key="5">
    <source>
        <dbReference type="PROSITE" id="PS50949"/>
    </source>
</evidence>
<evidence type="ECO:0000256" key="2">
    <source>
        <dbReference type="ARBA" id="ARBA00023125"/>
    </source>
</evidence>